<comment type="caution">
    <text evidence="2">The sequence shown here is derived from an EMBL/GenBank/DDBJ whole genome shotgun (WGS) entry which is preliminary data.</text>
</comment>
<dbReference type="Gene3D" id="3.10.450.50">
    <property type="match status" value="1"/>
</dbReference>
<accession>A0A158L392</accession>
<sequence length="188" mass="21690">MENKPSRQEFDALKLAVNVLQAEADIRRIMGRYNMLCDVPLPEQGHDLESRIGVILELFSDDATWEGVGGTHEQQFGKSVGREQLTQHFRRFFGPGDNKMVLNVHYLTSEQIHVYGEDADGQWVHFQPWVFDDGSSFLRSSRTNNNFKLVNGVWKMSHYRTENIFVAPLQSGWATKMLTETVLMKRQN</sequence>
<dbReference type="InterPro" id="IPR037401">
    <property type="entry name" value="SnoaL-like"/>
</dbReference>
<name>A0A158L392_9BURK</name>
<dbReference type="Proteomes" id="UP000055019">
    <property type="component" value="Unassembled WGS sequence"/>
</dbReference>
<protein>
    <recommendedName>
        <fullName evidence="1">SnoaL-like domain-containing protein</fullName>
    </recommendedName>
</protein>
<evidence type="ECO:0000313" key="2">
    <source>
        <dbReference type="EMBL" id="SAL87858.1"/>
    </source>
</evidence>
<proteinExistence type="predicted"/>
<keyword evidence="3" id="KW-1185">Reference proteome</keyword>
<dbReference type="Pfam" id="PF13577">
    <property type="entry name" value="SnoaL_4"/>
    <property type="match status" value="1"/>
</dbReference>
<reference evidence="2" key="1">
    <citation type="submission" date="2016-01" db="EMBL/GenBank/DDBJ databases">
        <authorList>
            <person name="Peeters C."/>
        </authorList>
    </citation>
    <scope>NUCLEOTIDE SEQUENCE [LARGE SCALE GENOMIC DNA]</scope>
    <source>
        <strain evidence="2">LMG 29317</strain>
    </source>
</reference>
<dbReference type="OrthoDB" id="8686501at2"/>
<feature type="domain" description="SnoaL-like" evidence="1">
    <location>
        <begin position="21"/>
        <end position="160"/>
    </location>
</feature>
<dbReference type="EMBL" id="FCOM02000104">
    <property type="protein sequence ID" value="SAL87858.1"/>
    <property type="molecule type" value="Genomic_DNA"/>
</dbReference>
<dbReference type="InterPro" id="IPR032710">
    <property type="entry name" value="NTF2-like_dom_sf"/>
</dbReference>
<dbReference type="RefSeq" id="WP_061152382.1">
    <property type="nucleotide sequence ID" value="NZ_FCOM02000104.1"/>
</dbReference>
<evidence type="ECO:0000259" key="1">
    <source>
        <dbReference type="Pfam" id="PF13577"/>
    </source>
</evidence>
<dbReference type="SUPFAM" id="SSF54427">
    <property type="entry name" value="NTF2-like"/>
    <property type="match status" value="1"/>
</dbReference>
<dbReference type="AlphaFoldDB" id="A0A158L392"/>
<gene>
    <name evidence="2" type="ORF">AWB74_08295</name>
</gene>
<organism evidence="2 3">
    <name type="scientific">Caballeronia arvi</name>
    <dbReference type="NCBI Taxonomy" id="1777135"/>
    <lineage>
        <taxon>Bacteria</taxon>
        <taxon>Pseudomonadati</taxon>
        <taxon>Pseudomonadota</taxon>
        <taxon>Betaproteobacteria</taxon>
        <taxon>Burkholderiales</taxon>
        <taxon>Burkholderiaceae</taxon>
        <taxon>Caballeronia</taxon>
    </lineage>
</organism>
<evidence type="ECO:0000313" key="3">
    <source>
        <dbReference type="Proteomes" id="UP000055019"/>
    </source>
</evidence>